<feature type="domain" description="HECT" evidence="4">
    <location>
        <begin position="4405"/>
        <end position="4934"/>
    </location>
</feature>
<evidence type="ECO:0000259" key="4">
    <source>
        <dbReference type="PROSITE" id="PS50237"/>
    </source>
</evidence>
<dbReference type="Proteomes" id="UP000001460">
    <property type="component" value="Unassembled WGS sequence"/>
</dbReference>
<dbReference type="InterPro" id="IPR043136">
    <property type="entry name" value="B30.2/SPRY_sf"/>
</dbReference>
<dbReference type="STRING" id="441375.B6AH02"/>
<reference evidence="5" key="1">
    <citation type="submission" date="2008-06" db="EMBL/GenBank/DDBJ databases">
        <authorList>
            <person name="Lorenzi H."/>
            <person name="Inman J."/>
            <person name="Miller J."/>
            <person name="Schobel S."/>
            <person name="Amedeo P."/>
            <person name="Caler E.V."/>
            <person name="da Silva J."/>
        </authorList>
    </citation>
    <scope>NUCLEOTIDE SEQUENCE [LARGE SCALE GENOMIC DNA]</scope>
    <source>
        <strain evidence="5">RN66</strain>
    </source>
</reference>
<dbReference type="CDD" id="cd12885">
    <property type="entry name" value="SPRY_RanBP_like"/>
    <property type="match status" value="1"/>
</dbReference>
<evidence type="ECO:0000256" key="2">
    <source>
        <dbReference type="PROSITE-ProRule" id="PRU00104"/>
    </source>
</evidence>
<dbReference type="OrthoDB" id="338911at2759"/>
<dbReference type="PROSITE" id="PS50237">
    <property type="entry name" value="HECT"/>
    <property type="match status" value="1"/>
</dbReference>
<evidence type="ECO:0000256" key="1">
    <source>
        <dbReference type="ARBA" id="ARBA00022786"/>
    </source>
</evidence>
<dbReference type="eggNOG" id="KOG1426">
    <property type="taxonomic scope" value="Eukaryota"/>
</dbReference>
<dbReference type="InterPro" id="IPR015940">
    <property type="entry name" value="UBA"/>
</dbReference>
<dbReference type="PANTHER" id="PTHR46654">
    <property type="entry name" value="E3 UBIQUITIN-PROTEIN LIGASE HECTD3"/>
    <property type="match status" value="1"/>
</dbReference>
<dbReference type="Gene3D" id="3.30.2410.10">
    <property type="entry name" value="Hect, E3 ligase catalytic domain"/>
    <property type="match status" value="2"/>
</dbReference>
<evidence type="ECO:0000313" key="5">
    <source>
        <dbReference type="EMBL" id="EEA07493.1"/>
    </source>
</evidence>
<gene>
    <name evidence="5" type="ORF">CMU_036670</name>
</gene>
<dbReference type="VEuPathDB" id="CryptoDB:CMU_036670"/>
<sequence length="4945" mass="572837">MGISLGVVLEEISDVELSQYEQLLLDLASKLGTKDESDYLEKFLVYIVQNKCDITSKCICEWWERREKLFDKVDNLLRSHPMMLDDFLNHYHSGDKEKTVNLTMTSNIRYRIHLYLEKLKCLTDDEFSFFSNSVNWEEYISNKIQAYIEVFFLVYKYHKQLNIKNSDRKYLGTGGFANVDSETFFETYNRSLIKRVFEEYHGSTRICIKFSDKALFFPKCDISYHLDPKVCCNSIGAILSPNKKNSACNIPQSLDEIYVFEPRLVKEECIVIIEMLFAYIWQYYRTAIDDDKGLYSSDVAHGDILIQKTNSNEKMDSSSLKCMLVLVQKILFTTSFYAYAYKRVFEYQLLELILSHSLQIANDIIERFLSSLNFKNSKNHKIKFDGRRANSIQMVINNEDLERFESIFSQDSFFTVIISPVLTIINILSIETTQSTDEDMNENVLFKETEFSSKDLAKKLNAIGRDVIYHDICSISLLIRMLPKCSMLFEALGELRNVFKIDYLGNNAFLHSTSVNSQVNESSQLYNESFSYGPTSLVSSSRKTTIVEFQHQYKYAGLDHQIPIKNFSNELQIADSLSIKYFWRVINIPNASHLLLIFDDRCSTERGKDTLEIFVPIQTHLNKQFSKTESVQSLRSYYTESICGKVSGSSSEWPKNPTIIHGNSMLVLFSVSTRINQRSSSSEQWGFRLYVQGHFWNLRTLLSYQRDIYTNQKPSIKSKDRCHLERKIKEHFNLSLSEVYVQLSASIASGIAMMLKGPIVGDLEKSFVDILHSLLFAGGFSNEVEYFGSTYPITDKTIWSDEGMSSDFGRGSVSDAGIEHEMGEGEKRNGKTGQIESLPDVSVDDVEFVMSTLEINPDNEQTNQDINYKKYYQNFYPSPDMENIEVLLMQNQGWGYVVNCIFERASIIYHYINRNHNIDVDHLSNDKKFLSNLRHDLLTDKLGSEKLLKSIRGYICCYLHHLGLHQNILQICDILNRHSDLIRIIEEGPKSANTSDDVVFSKDCKLLRFIICNIINVEVYEPLLYLWIIGRQLKSWVISEKHKANAKSEVFGSQKLSQNDSNHFDKSSYDYWSELLDSKIRIILNIVPYSGSEHPTIKPYIRPNYNYNYSFSRNISEQITVQNDSPNAKDTDSTGNKYTFYSNKRICSVLKSLISRVNNYDEFVNIPPIDVEYEDVSLLGNKDHSTFKEIDEYNISQLFNNYEWDELERLDETQIIKSICEGIIEFIKIFPAPNSLDISGVMVCKDGTNDLSGMSYVLYIRRFRAIIRFEAYRLACQMVSNWKKDYLIQVLLLKALRSLGHENPSQIPPDIFLKWDKEANNRNLLVCNLKYCLFPHFSNKILKEEKHHLEVHYTDNLRGCGRKIELQVKHTYYRLILSLLNPQIIYPTNIQILRTSTVAYYMLKEMDQKSLVKSNISNKVLNQLTNCEKDCGNGNHCLPAVFPGYYPFFLFYSIMCIRSSIWCDSPLRLSFVYSLSMGLLHSINVSERNKSLSSSKELWNNCELFFMGHISVIFSRFDHLKTVKISAARKKVILEYMKNVFEKNKIIRLLLNDFTGFDELFVKTYILQSSPISNVLCCTLERGSDLVRYYCIRFLWKYIPLMTNSQLLNLYATPLLNSDRLLRENTKLEHLDSRTFFQECLKQIGCSFSLFNCNERGYNEFQIVSPPVILVESTETGILTSLKKEGFVTKETNSLYFEMEYFKALIILLRCILIHSSRKDSKSRKTPINEDIFNSQGMVLVNLLYNIIVDLSDYLNPSNMNIDDWNKIYQFIGALCVISNEYDTEFNIGSQVLYQELQVENSLSVYPKEGIFLSNNPLTNKVEFLVVDKDKWIEIITTSYNNLKIVSKCLFEFPISYFIENANEDLAFAFKRIASYLCEYLCNMSSFVMNTSEEGILLKTSDKNHNTTILGEQMVKYIRIQLISMSISVLCLLASNNYLSVIDNLEGDHNLSRMLYSSLIKIGMIDIPDLQINIDKFSCFNIASLNRRFIQQTTRKNKYDSFWCYPIISKATQADILHGSPYYHSTVKLPTYWDLSPSHFYYYNERVVIYKLRDYEDTEQSLVNCIIANNNIPTTIGFYYFECKFTLCKRANNSQFVNIKDISLDYIEEGNIILSIGLYRDGCEMSYAGTFGSFAYSSIGELHHGCTEKIETKTEDIETFSFNDIVGCGYDVVHNVVFFTKNGKLINMDKSCLPQDSIYITPENIDNYETLTQFQNVRGQFKPSVWVSFSKSLYKNKITGFEEKLQYILVEGNFGQEPFIYEYINKLTINDTLSLIDEKICEKTDMEGQISTFIPKNSSFYAVNEVEFHRRTIACELHEIMGGGLFPLALCILALERCEDNLEVATNWLLENGFQELDHMQNAFLEQNTKLAENTGNQEDRVHGDNKKINLPLNIEYDHLIIKGTIEKIDKNQFSRGSPDYEILLDLCIYKSWNIFTKQEDDITENETHFDITRFLTSFGPLSELTWSSLNSNLYNSSSSLSYCGPNYSNDIWFHSIRSNEQTNQYFQGQQFEQMLLNNSNLRRSTSSQQTANLTVANSQLLLNKDSSLFPGQIVIITSNIEYWIYGEEEELISNDLLVNNKSRIIFPLVDIYSLPLHMMKLYLRRFSKMYGVVWCCYQISKSSIVQFIDYHNMMYFFVHIPTSYLEQVSVDTPLIMGSELNSQINGYSSLQQYIREILLCKDRDETELTNFNRILTNMYNLYPKIEYFKCITLVRNTLVSIVHELPLYINCSDKQVQKQTFLDILRLFKLIYGNDGPTLNDYSLLILNDSRAGFYTRSILSNITYNDYNEVEGIFSGFIDVIQNLSAYSYSDFLQILYSDYVVHMRNSTKYQLPIVVVESSHPYECNMDRRIDVEIKGCKYLYAIFDPLCDLHSDTLTALTISVKNKSSGNDMIILKKTARGMSGFKQLIPFNSCSVRFISSAQNSNKYGIKIVFVPVKYNLADQDILNNNNIHFAYVVLDLIIAQFKDDPNKKKFFFDYLALIIDILFDILYSFHAPKQIKLSRYLALSNSSNSGIIKNQSVIPYQNAFIHSIRQLVCIFMRFHKSINLLASKKSIVYLDYLERLCNLIYNSQFEQIHLATNFSLCSNMRFYIMLQLNKILFYYQNNKSTFKWSNLKGDSSDLLNKISCLTYIRCSLDLQVQAHLITELLLSFYDASIYSNNRKGQLNCADASINIDYKDTFYSLGCSSSDQSKHQNTSLDIGEIQPYSIYILNGDFYSHQQLLNSQFYTFNICPWFYLTSNNNLPLTVFKSSLLYYYNQYFLSDSENYDNFSNMKSFQGAEYCQFPTWSLRNRYISIFKKKVPLLLLEKLSEIEIEILDARLLIINNTEEILDENPTINLKQFLDEVLMMMGGKLLILPNPRSLWLSDDILSNFLNIYSDYEKKLILKNPISLTYRLVRVLTREVILLKTISFTSDDIIMITNSPYQNWLDRIKLLWDLLAYLESSSELTTNHNISAKSGYPWILGWEKDMIKSLIQRGNSFDPRIISEYFETFAFSLVNNNPVCVSSDGELTKDEDKDKKVYNYPSQNEDKMWSNSQTIQLMREFLLRNYIHSSFQTYFWPIFSGTVPICDIDCCKTPTEDRAVNEIFSSTESYKLLEIPSRISSSFEMVAPCTISFWLYPLNLNTWKQTFSIKSSNFKDITEINKHEFLSFNPQKDSFNSTNSILHESYPQHPMVGNNWRLIAFRGLSVATLSFWITEGGYLGIIINSPYSQYPINLLVNNSINTSNANEHTASLKTTLFNSSSAMDLHTTKIISNHCIYANQWYHIALTIGSLRNLNSAPRLSTSSNSYGYSVKLYINGLLDESKVIPSSRIPLISGDLPWIIGWPKYMRFKEKDHEMNPIQVSGTQKPNNQQLKFFERNIFLGQDLTISNPPILCSPFSSTEVKSSIKPEFSKKAGEPLFGLLANMFGVFNEWELEDIHDYIKSTYNDIQNHIQQIEIASIKSKISKLNNGSAHSNSNETLSSSCSSNSISSNRSVVHVFSSNWRFNPIVVCFNNIWSMDIGLCDFILPEEQAQSLKYKYSISDKYYTEKLNVKLCLEPNTINHMHLIYSKDLYDLSIPKLDVSWKVCSVSIPNILNKRSNWGQRIMSDMEFYDPVGLICSKNCICSDSIIEMNVIFGKEQDISAPFVVIRLKNIKLIFSGVILRRFVEMLDDFYEEYEHTKSNASDFSNIPAGQPNQLYLDTLSVNELVNRIKERYGLEPIKNNNSTVEKDVFSKNLTLKNSPKIFSKPNTSILRQSKITLSKVDEFILQLYEELQYKEYPLALILNHRETNIYKEKVGCNMCDYEVMSYCRLNIILTKRLIQLFISILSYIDIISPRPSIYKYAWLNKIRHYMSVSLKELLLSASLLLTEDSGADGRIRVVINRPKSLHYSGDINHDPYGLYSVFGQVYKSLENIAPNKFRSKNRPWYVIYEGEGGIDAGGLYRDCISHICFELQSNRLPLFILCPNSYGFGDNQYFFIPNPDLAKYTYRYKRVIQDKLGGSDEKMKDENNHTEIECLNDKSKECIVPLQMCVDKIFDSLYRFVGRLMGIAVRGHLTLNLDFPMIFWKMLLNDKIEYQDIRQVDGYTMQLYEKLTQIYRLWVASKHSESYTLQNKNSLENLMEEFSLVGLTWTITNSNGKVVELIKDGKDIPVKIEELKYYCNLLLEYKTNFELIHATKNIRLGLCDIIPEQIIQLFTPIQLERLICGIPSFNINLLKQHTRYTGYLVTDDVIKWFWDVLSSFTFKEQQMFLRFVWGRCRLPSGNSNWEHNMEIVRLYPRHNSLTENNQHTQNESFSNVQSGNNFVEEINYTADNPEGDTSGYEPDENLRLLLGYDIEEGIELNLDSSSNQRQLGDNFVGINDSDSIFESVDEISREVTHGEENDSNDLGTNRTSTENLNSPEDLMLPVSHTCFFQLELPRYSSREILMEKLLYAITEGIAIDTDNRATDIDWGQR</sequence>
<dbReference type="SUPFAM" id="SSF56204">
    <property type="entry name" value="Hect, E3 ligase catalytic domain"/>
    <property type="match status" value="1"/>
</dbReference>
<dbReference type="GeneID" id="6996845"/>
<dbReference type="InterPro" id="IPR035983">
    <property type="entry name" value="Hect_E3_ubiquitin_ligase"/>
</dbReference>
<name>B6AH02_CRYMR</name>
<dbReference type="Gene3D" id="3.30.2160.10">
    <property type="entry name" value="Hect, E3 ligase catalytic domain"/>
    <property type="match status" value="1"/>
</dbReference>
<dbReference type="RefSeq" id="XP_002141842.1">
    <property type="nucleotide sequence ID" value="XM_002141806.1"/>
</dbReference>
<evidence type="ECO:0000259" key="3">
    <source>
        <dbReference type="PROSITE" id="PS50030"/>
    </source>
</evidence>
<evidence type="ECO:0000313" key="6">
    <source>
        <dbReference type="Proteomes" id="UP000001460"/>
    </source>
</evidence>
<dbReference type="Gene3D" id="2.60.120.920">
    <property type="match status" value="1"/>
</dbReference>
<dbReference type="PANTHER" id="PTHR46654:SF1">
    <property type="entry name" value="E3 UBIQUITIN-PROTEIN LIGASE HECTD3"/>
    <property type="match status" value="1"/>
</dbReference>
<dbReference type="InterPro" id="IPR042469">
    <property type="entry name" value="HECTD3"/>
</dbReference>
<keyword evidence="6" id="KW-1185">Reference proteome</keyword>
<feature type="active site" description="Glycyl thioester intermediate" evidence="2">
    <location>
        <position position="4902"/>
    </location>
</feature>
<dbReference type="PROSITE" id="PS50030">
    <property type="entry name" value="UBA"/>
    <property type="match status" value="1"/>
</dbReference>
<protein>
    <submittedName>
        <fullName evidence="5">HECT domain-containing family protein</fullName>
    </submittedName>
</protein>
<dbReference type="InterPro" id="IPR044736">
    <property type="entry name" value="Gid1/RanBPM/SPLA_SPRY"/>
</dbReference>
<feature type="domain" description="UBA" evidence="3">
    <location>
        <begin position="2307"/>
        <end position="2352"/>
    </location>
</feature>
<keyword evidence="1 2" id="KW-0833">Ubl conjugation pathway</keyword>
<accession>B6AH02</accession>
<dbReference type="SMART" id="SM00119">
    <property type="entry name" value="HECTc"/>
    <property type="match status" value="1"/>
</dbReference>
<dbReference type="Pfam" id="PF00632">
    <property type="entry name" value="HECT"/>
    <property type="match status" value="2"/>
</dbReference>
<dbReference type="EMBL" id="DS989733">
    <property type="protein sequence ID" value="EEA07493.1"/>
    <property type="molecule type" value="Genomic_DNA"/>
</dbReference>
<dbReference type="Gene3D" id="3.90.1750.10">
    <property type="entry name" value="Hect, E3 ligase catalytic domains"/>
    <property type="match status" value="1"/>
</dbReference>
<dbReference type="GO" id="GO:0004842">
    <property type="term" value="F:ubiquitin-protein transferase activity"/>
    <property type="evidence" value="ECO:0007669"/>
    <property type="project" value="InterPro"/>
</dbReference>
<dbReference type="InterPro" id="IPR000569">
    <property type="entry name" value="HECT_dom"/>
</dbReference>
<organism evidence="5 6">
    <name type="scientific">Cryptosporidium muris (strain RN66)</name>
    <dbReference type="NCBI Taxonomy" id="441375"/>
    <lineage>
        <taxon>Eukaryota</taxon>
        <taxon>Sar</taxon>
        <taxon>Alveolata</taxon>
        <taxon>Apicomplexa</taxon>
        <taxon>Conoidasida</taxon>
        <taxon>Coccidia</taxon>
        <taxon>Eucoccidiorida</taxon>
        <taxon>Eimeriorina</taxon>
        <taxon>Cryptosporidiidae</taxon>
        <taxon>Cryptosporidium</taxon>
    </lineage>
</organism>
<proteinExistence type="predicted"/>